<dbReference type="Proteomes" id="UP000537126">
    <property type="component" value="Unassembled WGS sequence"/>
</dbReference>
<keyword evidence="2" id="KW-1133">Transmembrane helix</keyword>
<feature type="transmembrane region" description="Helical" evidence="2">
    <location>
        <begin position="14"/>
        <end position="39"/>
    </location>
</feature>
<dbReference type="RefSeq" id="WP_166918136.1">
    <property type="nucleotide sequence ID" value="NZ_JAASRN010000001.1"/>
</dbReference>
<dbReference type="InterPro" id="IPR003362">
    <property type="entry name" value="Bact_transf"/>
</dbReference>
<keyword evidence="4" id="KW-0808">Transferase</keyword>
<evidence type="ECO:0000313" key="4">
    <source>
        <dbReference type="EMBL" id="NIK72835.1"/>
    </source>
</evidence>
<organism evidence="4 5">
    <name type="scientific">Thermonema lapsum</name>
    <dbReference type="NCBI Taxonomy" id="28195"/>
    <lineage>
        <taxon>Bacteria</taxon>
        <taxon>Pseudomonadati</taxon>
        <taxon>Bacteroidota</taxon>
        <taxon>Cytophagia</taxon>
        <taxon>Cytophagales</taxon>
        <taxon>Thermonemataceae</taxon>
        <taxon>Thermonema</taxon>
    </lineage>
</organism>
<protein>
    <submittedName>
        <fullName evidence="4">Lipopolysaccharide/colanic/teichoic acid biosynthesis glycosyltransferase</fullName>
    </submittedName>
</protein>
<dbReference type="Pfam" id="PF02397">
    <property type="entry name" value="Bac_transf"/>
    <property type="match status" value="1"/>
</dbReference>
<dbReference type="AlphaFoldDB" id="A0A846MN14"/>
<dbReference type="GO" id="GO:0016780">
    <property type="term" value="F:phosphotransferase activity, for other substituted phosphate groups"/>
    <property type="evidence" value="ECO:0007669"/>
    <property type="project" value="TreeGrafter"/>
</dbReference>
<reference evidence="4 5" key="1">
    <citation type="submission" date="2020-03" db="EMBL/GenBank/DDBJ databases">
        <title>Genomic Encyclopedia of Type Strains, Phase IV (KMG-IV): sequencing the most valuable type-strain genomes for metagenomic binning, comparative biology and taxonomic classification.</title>
        <authorList>
            <person name="Goeker M."/>
        </authorList>
    </citation>
    <scope>NUCLEOTIDE SEQUENCE [LARGE SCALE GENOMIC DNA]</scope>
    <source>
        <strain evidence="4 5">DSM 5718</strain>
    </source>
</reference>
<dbReference type="PANTHER" id="PTHR30576">
    <property type="entry name" value="COLANIC BIOSYNTHESIS UDP-GLUCOSE LIPID CARRIER TRANSFERASE"/>
    <property type="match status" value="1"/>
</dbReference>
<sequence>MSFYSRWGKTCFDYLLSGALVFMLMPLFFLLAFFLTLYWRGNPFYKQLRIGKGERPFYLWKFKTMRPPRAGEDPHDETRAPAVGRFLRYTGLDELPQLWNILRGEMSFVGPRPLLPEYLPLYTSLERRRHAVKPGITGWAQIQGGKVLAWNEKMHYDIEYVQHQSFCFDLYILWRTPFFVLRQWMNRHEYI</sequence>
<proteinExistence type="inferred from homology"/>
<dbReference type="PANTHER" id="PTHR30576:SF8">
    <property type="entry name" value="UNDECAPRENYL-PHOSPHATE GALACTOSE PHOSPHOTRANSFERASE"/>
    <property type="match status" value="1"/>
</dbReference>
<feature type="domain" description="Bacterial sugar transferase" evidence="3">
    <location>
        <begin position="9"/>
        <end position="181"/>
    </location>
</feature>
<keyword evidence="5" id="KW-1185">Reference proteome</keyword>
<name>A0A846MN14_9BACT</name>
<keyword evidence="2" id="KW-0472">Membrane</keyword>
<comment type="similarity">
    <text evidence="1">Belongs to the bacterial sugar transferase family.</text>
</comment>
<evidence type="ECO:0000256" key="1">
    <source>
        <dbReference type="ARBA" id="ARBA00006464"/>
    </source>
</evidence>
<accession>A0A846MN14</accession>
<evidence type="ECO:0000259" key="3">
    <source>
        <dbReference type="Pfam" id="PF02397"/>
    </source>
</evidence>
<evidence type="ECO:0000313" key="5">
    <source>
        <dbReference type="Proteomes" id="UP000537126"/>
    </source>
</evidence>
<comment type="caution">
    <text evidence="4">The sequence shown here is derived from an EMBL/GenBank/DDBJ whole genome shotgun (WGS) entry which is preliminary data.</text>
</comment>
<keyword evidence="2" id="KW-0812">Transmembrane</keyword>
<evidence type="ECO:0000256" key="2">
    <source>
        <dbReference type="SAM" id="Phobius"/>
    </source>
</evidence>
<gene>
    <name evidence="4" type="ORF">FHS56_000321</name>
</gene>
<dbReference type="EMBL" id="JAASRN010000001">
    <property type="protein sequence ID" value="NIK72835.1"/>
    <property type="molecule type" value="Genomic_DNA"/>
</dbReference>